<keyword evidence="1" id="KW-0812">Transmembrane</keyword>
<sequence length="452" mass="50403">MNYSFFSFFVCFVIKERFSSARKSLSTVAKYDQGVQLYQGLQFLVKGCYHDEEMFTDFEKKELPKPVSLGKLIGPSFILLGLGLGSGEIILWPFLVSQFGLGIIWAAVFGISMQFFLNMEIARYSLATGESVFVGLTRKFGILSPYWFIFSTLIPWIWPGIVASSGLILANLFGLTYTAVLPITLLCVIGLILSLGPVLYKTQENLQKIVIWIGVPVVFAITFFLAKPADWQELGLGLLGKGVNFWFLPKDLSMAAFLGAMAYAGAGGNLNLAQSLYVKAKGYGMGKYSGQITSLFTGKKEDIRLTGFVFEMNKKNLSRFNIWWRRMNLEHAVVFWLTGGITILILAVLAFSTVFNSNDNQAGIGFILNESRVISTKSTQWLGGVFLLIVGTMLFFTQFSVLGSTSRIMTENLAILTWKKLGGKYISLYFYMFLWLQIAAGIVIFILGFNEP</sequence>
<dbReference type="EMBL" id="MGHY01000003">
    <property type="protein sequence ID" value="OGM80174.1"/>
    <property type="molecule type" value="Genomic_DNA"/>
</dbReference>
<organism evidence="2 3">
    <name type="scientific">Candidatus Woesebacteria bacterium RIFOXYB1_FULL_38_16</name>
    <dbReference type="NCBI Taxonomy" id="1802538"/>
    <lineage>
        <taxon>Bacteria</taxon>
        <taxon>Candidatus Woeseibacteriota</taxon>
    </lineage>
</organism>
<feature type="non-terminal residue" evidence="2">
    <location>
        <position position="452"/>
    </location>
</feature>
<feature type="transmembrane region" description="Helical" evidence="1">
    <location>
        <begin position="333"/>
        <end position="355"/>
    </location>
</feature>
<feature type="transmembrane region" description="Helical" evidence="1">
    <location>
        <begin position="146"/>
        <end position="173"/>
    </location>
</feature>
<protein>
    <recommendedName>
        <fullName evidence="4">Amino acid permease/ SLC12A domain-containing protein</fullName>
    </recommendedName>
</protein>
<dbReference type="STRING" id="1802538.A2382_00090"/>
<dbReference type="Proteomes" id="UP000178999">
    <property type="component" value="Unassembled WGS sequence"/>
</dbReference>
<feature type="transmembrane region" description="Helical" evidence="1">
    <location>
        <begin position="252"/>
        <end position="272"/>
    </location>
</feature>
<reference evidence="2 3" key="1">
    <citation type="journal article" date="2016" name="Nat. Commun.">
        <title>Thousands of microbial genomes shed light on interconnected biogeochemical processes in an aquifer system.</title>
        <authorList>
            <person name="Anantharaman K."/>
            <person name="Brown C.T."/>
            <person name="Hug L.A."/>
            <person name="Sharon I."/>
            <person name="Castelle C.J."/>
            <person name="Probst A.J."/>
            <person name="Thomas B.C."/>
            <person name="Singh A."/>
            <person name="Wilkins M.J."/>
            <person name="Karaoz U."/>
            <person name="Brodie E.L."/>
            <person name="Williams K.H."/>
            <person name="Hubbard S.S."/>
            <person name="Banfield J.F."/>
        </authorList>
    </citation>
    <scope>NUCLEOTIDE SEQUENCE [LARGE SCALE GENOMIC DNA]</scope>
</reference>
<dbReference type="NCBIfam" id="NF037982">
    <property type="entry name" value="Nramp_1"/>
    <property type="match status" value="1"/>
</dbReference>
<evidence type="ECO:0000313" key="2">
    <source>
        <dbReference type="EMBL" id="OGM80174.1"/>
    </source>
</evidence>
<keyword evidence="1" id="KW-1133">Transmembrane helix</keyword>
<feature type="transmembrane region" description="Helical" evidence="1">
    <location>
        <begin position="209"/>
        <end position="226"/>
    </location>
</feature>
<comment type="caution">
    <text evidence="2">The sequence shown here is derived from an EMBL/GenBank/DDBJ whole genome shotgun (WGS) entry which is preliminary data.</text>
</comment>
<feature type="transmembrane region" description="Helical" evidence="1">
    <location>
        <begin position="381"/>
        <end position="402"/>
    </location>
</feature>
<feature type="transmembrane region" description="Helical" evidence="1">
    <location>
        <begin position="428"/>
        <end position="449"/>
    </location>
</feature>
<feature type="transmembrane region" description="Helical" evidence="1">
    <location>
        <begin position="179"/>
        <end position="200"/>
    </location>
</feature>
<feature type="transmembrane region" description="Helical" evidence="1">
    <location>
        <begin position="98"/>
        <end position="117"/>
    </location>
</feature>
<gene>
    <name evidence="2" type="ORF">A2382_00090</name>
</gene>
<evidence type="ECO:0008006" key="4">
    <source>
        <dbReference type="Google" id="ProtNLM"/>
    </source>
</evidence>
<evidence type="ECO:0000256" key="1">
    <source>
        <dbReference type="SAM" id="Phobius"/>
    </source>
</evidence>
<proteinExistence type="predicted"/>
<dbReference type="AlphaFoldDB" id="A0A1F8CV14"/>
<accession>A0A1F8CV14</accession>
<keyword evidence="1" id="KW-0472">Membrane</keyword>
<name>A0A1F8CV14_9BACT</name>
<evidence type="ECO:0000313" key="3">
    <source>
        <dbReference type="Proteomes" id="UP000178999"/>
    </source>
</evidence>